<dbReference type="eggNOG" id="KOG4503">
    <property type="taxonomic scope" value="Eukaryota"/>
</dbReference>
<evidence type="ECO:0000259" key="3">
    <source>
        <dbReference type="SMART" id="SM01042"/>
    </source>
</evidence>
<feature type="compositionally biased region" description="Basic and acidic residues" evidence="1">
    <location>
        <begin position="61"/>
        <end position="72"/>
    </location>
</feature>
<feature type="compositionally biased region" description="Polar residues" evidence="1">
    <location>
        <begin position="150"/>
        <end position="174"/>
    </location>
</feature>
<feature type="domain" description="Brl1/Brr6" evidence="3">
    <location>
        <begin position="312"/>
        <end position="445"/>
    </location>
</feature>
<feature type="compositionally biased region" description="Basic and acidic residues" evidence="1">
    <location>
        <begin position="271"/>
        <end position="280"/>
    </location>
</feature>
<dbReference type="HOGENOM" id="CLU_040960_0_0_1"/>
<dbReference type="PANTHER" id="PTHR28136">
    <property type="entry name" value="NUCLEUS EXPORT PROTEIN BRR6"/>
    <property type="match status" value="1"/>
</dbReference>
<feature type="transmembrane region" description="Helical" evidence="2">
    <location>
        <begin position="422"/>
        <end position="444"/>
    </location>
</feature>
<evidence type="ECO:0000256" key="1">
    <source>
        <dbReference type="SAM" id="MobiDB-lite"/>
    </source>
</evidence>
<keyword evidence="2" id="KW-1133">Transmembrane helix</keyword>
<gene>
    <name evidence="4" type="ORF">MYCGRDRAFT_108402</name>
</gene>
<dbReference type="GeneID" id="13400886"/>
<dbReference type="GO" id="GO:0031965">
    <property type="term" value="C:nuclear membrane"/>
    <property type="evidence" value="ECO:0007669"/>
    <property type="project" value="InterPro"/>
</dbReference>
<organism evidence="4 5">
    <name type="scientific">Zymoseptoria tritici (strain CBS 115943 / IPO323)</name>
    <name type="common">Speckled leaf blotch fungus</name>
    <name type="synonym">Septoria tritici</name>
    <dbReference type="NCBI Taxonomy" id="336722"/>
    <lineage>
        <taxon>Eukaryota</taxon>
        <taxon>Fungi</taxon>
        <taxon>Dikarya</taxon>
        <taxon>Ascomycota</taxon>
        <taxon>Pezizomycotina</taxon>
        <taxon>Dothideomycetes</taxon>
        <taxon>Dothideomycetidae</taxon>
        <taxon>Mycosphaerellales</taxon>
        <taxon>Mycosphaerellaceae</taxon>
        <taxon>Zymoseptoria</taxon>
    </lineage>
</organism>
<dbReference type="GO" id="GO:0055088">
    <property type="term" value="P:lipid homeostasis"/>
    <property type="evidence" value="ECO:0007669"/>
    <property type="project" value="InterPro"/>
</dbReference>
<name>F9X5F8_ZYMTI</name>
<feature type="region of interest" description="Disordered" evidence="1">
    <location>
        <begin position="1"/>
        <end position="22"/>
    </location>
</feature>
<sequence length="520" mass="57991">MTFRGNESGMDFEYQNRTGPLDMQSPFAKLAQQHQQRQKFAPNTGVAGTKRMQAYQYPITRGDESTDHEVKCYSDIPAGPYNVFDSPQKSSLPSQYSPSKPLPPTPSAFNGLFNTPRKMNVDLDDSSAGETPRSPEHDDSTTATPERKNSYGNSMGFRTTATKLFAASNMQTLPSAGEPRGSPVREKDRERMQMPRRDSWIVRLKDKLSNSPGRGEIHRPEHSGAVEKRVKKKRDAQIQRQVSRRRRHSVSDTGEDSDAGAKKRKLWRSPRKNDQRHSKDDDEDDDPSRDKKHWLSSFFTFIAQHPTVPHILSFYAQLAFNVFLLMGTIYVLWSIIAAFRGDVDKKSFEATAEILAESAACLKEWTINRCAPDTRLPALEAMCNSWEKCMNRDPSKIARASLSARTLAEIYNELIEPISWKAMIFTFVIIVGCFTGTNVAFSIFRDKASHPTAGVQNHYYPPPTPSRTFSGLQQQVGGAEGGGGGGYYWQGYGGEPGPSGFARLDGGGEGEGSPKKVGWK</sequence>
<dbReference type="SMART" id="SM01042">
    <property type="entry name" value="Brr6_like_C_C"/>
    <property type="match status" value="1"/>
</dbReference>
<proteinExistence type="predicted"/>
<feature type="compositionally biased region" description="Basic and acidic residues" evidence="1">
    <location>
        <begin position="215"/>
        <end position="228"/>
    </location>
</feature>
<feature type="region of interest" description="Disordered" evidence="1">
    <location>
        <begin position="59"/>
        <end position="289"/>
    </location>
</feature>
<evidence type="ECO:0000256" key="2">
    <source>
        <dbReference type="SAM" id="Phobius"/>
    </source>
</evidence>
<keyword evidence="2" id="KW-0812">Transmembrane</keyword>
<dbReference type="KEGG" id="ztr:MYCGRDRAFT_108402"/>
<feature type="region of interest" description="Disordered" evidence="1">
    <location>
        <begin position="498"/>
        <end position="520"/>
    </location>
</feature>
<dbReference type="Proteomes" id="UP000008062">
    <property type="component" value="Chromosome 3"/>
</dbReference>
<dbReference type="OrthoDB" id="5961at2759"/>
<dbReference type="GO" id="GO:0006998">
    <property type="term" value="P:nuclear envelope organization"/>
    <property type="evidence" value="ECO:0007669"/>
    <property type="project" value="InterPro"/>
</dbReference>
<dbReference type="OMA" id="HPHIPRI"/>
<dbReference type="AlphaFoldDB" id="F9X5F8"/>
<accession>F9X5F8</accession>
<dbReference type="InterPro" id="IPR040202">
    <property type="entry name" value="Brl1/Brr6"/>
</dbReference>
<feature type="transmembrane region" description="Helical" evidence="2">
    <location>
        <begin position="314"/>
        <end position="339"/>
    </location>
</feature>
<keyword evidence="5" id="KW-1185">Reference proteome</keyword>
<dbReference type="PANTHER" id="PTHR28136:SF1">
    <property type="entry name" value="NUCLEUS EXPORT PROTEIN BRL1"/>
    <property type="match status" value="1"/>
</dbReference>
<feature type="compositionally biased region" description="Basic and acidic residues" evidence="1">
    <location>
        <begin position="183"/>
        <end position="208"/>
    </location>
</feature>
<protein>
    <recommendedName>
        <fullName evidence="3">Brl1/Brr6 domain-containing protein</fullName>
    </recommendedName>
</protein>
<feature type="compositionally biased region" description="Polar residues" evidence="1">
    <location>
        <begin position="85"/>
        <end position="98"/>
    </location>
</feature>
<reference evidence="4 5" key="1">
    <citation type="journal article" date="2011" name="PLoS Genet.">
        <title>Finished genome of the fungal wheat pathogen Mycosphaerella graminicola reveals dispensome structure, chromosome plasticity, and stealth pathogenesis.</title>
        <authorList>
            <person name="Goodwin S.B."/>
            <person name="Ben M'barek S."/>
            <person name="Dhillon B."/>
            <person name="Wittenberg A.H.J."/>
            <person name="Crane C.F."/>
            <person name="Hane J.K."/>
            <person name="Foster A.J."/>
            <person name="Van der Lee T.A.J."/>
            <person name="Grimwood J."/>
            <person name="Aerts A."/>
            <person name="Antoniw J."/>
            <person name="Bailey A."/>
            <person name="Bluhm B."/>
            <person name="Bowler J."/>
            <person name="Bristow J."/>
            <person name="van der Burgt A."/>
            <person name="Canto-Canche B."/>
            <person name="Churchill A.C.L."/>
            <person name="Conde-Ferraez L."/>
            <person name="Cools H.J."/>
            <person name="Coutinho P.M."/>
            <person name="Csukai M."/>
            <person name="Dehal P."/>
            <person name="De Wit P."/>
            <person name="Donzelli B."/>
            <person name="van de Geest H.C."/>
            <person name="van Ham R.C.H.J."/>
            <person name="Hammond-Kosack K.E."/>
            <person name="Henrissat B."/>
            <person name="Kilian A."/>
            <person name="Kobayashi A.K."/>
            <person name="Koopmann E."/>
            <person name="Kourmpetis Y."/>
            <person name="Kuzniar A."/>
            <person name="Lindquist E."/>
            <person name="Lombard V."/>
            <person name="Maliepaard C."/>
            <person name="Martins N."/>
            <person name="Mehrabi R."/>
            <person name="Nap J.P.H."/>
            <person name="Ponomarenko A."/>
            <person name="Rudd J.J."/>
            <person name="Salamov A."/>
            <person name="Schmutz J."/>
            <person name="Schouten H.J."/>
            <person name="Shapiro H."/>
            <person name="Stergiopoulos I."/>
            <person name="Torriani S.F.F."/>
            <person name="Tu H."/>
            <person name="de Vries R.P."/>
            <person name="Waalwijk C."/>
            <person name="Ware S.B."/>
            <person name="Wiebenga A."/>
            <person name="Zwiers L.-H."/>
            <person name="Oliver R.P."/>
            <person name="Grigoriev I.V."/>
            <person name="Kema G.H.J."/>
        </authorList>
    </citation>
    <scope>NUCLEOTIDE SEQUENCE [LARGE SCALE GENOMIC DNA]</scope>
    <source>
        <strain evidence="5">CBS 115943 / IPO323</strain>
    </source>
</reference>
<dbReference type="InterPro" id="IPR018767">
    <property type="entry name" value="Brl1/Brr6_dom"/>
</dbReference>
<dbReference type="Pfam" id="PF10104">
    <property type="entry name" value="Brr6_like_C_C"/>
    <property type="match status" value="1"/>
</dbReference>
<evidence type="ECO:0000313" key="4">
    <source>
        <dbReference type="EMBL" id="EGP89633.1"/>
    </source>
</evidence>
<feature type="compositionally biased region" description="Basic and acidic residues" evidence="1">
    <location>
        <begin position="133"/>
        <end position="149"/>
    </location>
</feature>
<keyword evidence="2" id="KW-0472">Membrane</keyword>
<dbReference type="EMBL" id="CM001198">
    <property type="protein sequence ID" value="EGP89633.1"/>
    <property type="molecule type" value="Genomic_DNA"/>
</dbReference>
<dbReference type="InParanoid" id="F9X5F8"/>
<evidence type="ECO:0000313" key="5">
    <source>
        <dbReference type="Proteomes" id="UP000008062"/>
    </source>
</evidence>
<dbReference type="RefSeq" id="XP_003854657.1">
    <property type="nucleotide sequence ID" value="XM_003854609.1"/>
</dbReference>